<dbReference type="InterPro" id="IPR012392">
    <property type="entry name" value="3-ktacl-CoA_syn"/>
</dbReference>
<evidence type="ECO:0000313" key="7">
    <source>
        <dbReference type="EMBL" id="TNJ29168.1"/>
    </source>
</evidence>
<comment type="caution">
    <text evidence="7">The sequence shown here is derived from an EMBL/GenBank/DDBJ whole genome shotgun (WGS) entry which is preliminary data.</text>
</comment>
<organism evidence="7 8">
    <name type="scientific">Giardia muris</name>
    <dbReference type="NCBI Taxonomy" id="5742"/>
    <lineage>
        <taxon>Eukaryota</taxon>
        <taxon>Metamonada</taxon>
        <taxon>Diplomonadida</taxon>
        <taxon>Hexamitidae</taxon>
        <taxon>Giardiinae</taxon>
        <taxon>Giardia</taxon>
    </lineage>
</organism>
<dbReference type="Gene3D" id="3.40.47.10">
    <property type="match status" value="1"/>
</dbReference>
<evidence type="ECO:0000313" key="8">
    <source>
        <dbReference type="Proteomes" id="UP000315496"/>
    </source>
</evidence>
<dbReference type="GO" id="GO:0016020">
    <property type="term" value="C:membrane"/>
    <property type="evidence" value="ECO:0007669"/>
    <property type="project" value="InterPro"/>
</dbReference>
<dbReference type="GO" id="GO:0006633">
    <property type="term" value="P:fatty acid biosynthetic process"/>
    <property type="evidence" value="ECO:0007669"/>
    <property type="project" value="InterPro"/>
</dbReference>
<dbReference type="PANTHER" id="PTHR31561">
    <property type="entry name" value="3-KETOACYL-COA SYNTHASE"/>
    <property type="match status" value="1"/>
</dbReference>
<keyword evidence="4" id="KW-0472">Membrane</keyword>
<keyword evidence="4" id="KW-1133">Transmembrane helix</keyword>
<name>A0A4Z1T0D7_GIAMU</name>
<evidence type="ECO:0000259" key="5">
    <source>
        <dbReference type="Pfam" id="PF08392"/>
    </source>
</evidence>
<keyword evidence="8" id="KW-1185">Reference proteome</keyword>
<evidence type="ECO:0000259" key="6">
    <source>
        <dbReference type="Pfam" id="PF08541"/>
    </source>
</evidence>
<sequence length="544" mass="61066">MSVLRGAWDVADAYLGDVLLPSLIGDGLFNLCLAGLCTALLALGLVVRRQRRSRDVYVLDFAVFQPKDQDFVMNNSQLLRVAMTRFGYSAPALNFMRRVAEKAGLGHETYMPLSFKAYDCTITTAREEAETVIFGAIDELFEKTGISPQQIGCIITNCSLFCPTPSLSSMIVNHYGFDSSVKTFSLGGMGCSASMIGLDLGRMVMHYTPGLVLLISTENMTLNFYRGENRSMLLQNILFRMGCSAVLLSPTESFSLGRGRTLYAKYRLKDLVRTHHGASDDSYRCVYQTTDDAGVIGVSIGKTVPKCAGKALQENMITVFKRNLPPSEVLRFLVHSLWRRGLGYKLGLCYDIVEKDGKPCKVRPAPFKPVISRVFDHLCFHTGGRGVLDEMEHLLNLNEEQMAASRATLFRYGNTSSSSVWYELAYHESTHAVRPGSRVWQISFGSGFKCNSAIWVATRHYRSTIPTIFDHQDPEYTWSKAKEKPYALEDDIQNMIFEDSCQVYRDEQDTQEYERFCAKFHSRLEQDFGLAANVASKQELPIIS</sequence>
<dbReference type="Pfam" id="PF08541">
    <property type="entry name" value="ACP_syn_III_C"/>
    <property type="match status" value="1"/>
</dbReference>
<dbReference type="Proteomes" id="UP000315496">
    <property type="component" value="Chromosome 2"/>
</dbReference>
<accession>A0A4Z1T0D7</accession>
<dbReference type="EC" id="2.3.1.199" evidence="2"/>
<dbReference type="GO" id="GO:0009922">
    <property type="term" value="F:fatty acid elongase activity"/>
    <property type="evidence" value="ECO:0007669"/>
    <property type="project" value="UniProtKB-EC"/>
</dbReference>
<dbReference type="SUPFAM" id="SSF53901">
    <property type="entry name" value="Thiolase-like"/>
    <property type="match status" value="1"/>
</dbReference>
<comment type="similarity">
    <text evidence="1">Belongs to the thiolase-like superfamily. Chalcone/stilbene synthases family.</text>
</comment>
<proteinExistence type="inferred from homology"/>
<dbReference type="OrthoDB" id="329835at2759"/>
<dbReference type="VEuPathDB" id="GiardiaDB:GMRT_15811"/>
<keyword evidence="3" id="KW-0808">Transferase</keyword>
<evidence type="ECO:0000256" key="4">
    <source>
        <dbReference type="SAM" id="Phobius"/>
    </source>
</evidence>
<evidence type="ECO:0000256" key="3">
    <source>
        <dbReference type="ARBA" id="ARBA00022679"/>
    </source>
</evidence>
<feature type="transmembrane region" description="Helical" evidence="4">
    <location>
        <begin position="28"/>
        <end position="47"/>
    </location>
</feature>
<feature type="domain" description="FAE" evidence="5">
    <location>
        <begin position="50"/>
        <end position="338"/>
    </location>
</feature>
<gene>
    <name evidence="7" type="ORF">GMRT_15811</name>
</gene>
<dbReference type="CDD" id="cd00831">
    <property type="entry name" value="CHS_like"/>
    <property type="match status" value="1"/>
</dbReference>
<feature type="domain" description="Beta-ketoacyl-[acyl-carrier-protein] synthase III C-terminal" evidence="6">
    <location>
        <begin position="376"/>
        <end position="455"/>
    </location>
</feature>
<evidence type="ECO:0000256" key="2">
    <source>
        <dbReference type="ARBA" id="ARBA00012307"/>
    </source>
</evidence>
<dbReference type="InterPro" id="IPR013747">
    <property type="entry name" value="ACP_syn_III_C"/>
</dbReference>
<protein>
    <recommendedName>
        <fullName evidence="2">very-long-chain 3-oxoacyl-CoA synthase</fullName>
        <ecNumber evidence="2">2.3.1.199</ecNumber>
    </recommendedName>
</protein>
<keyword evidence="4" id="KW-0812">Transmembrane</keyword>
<dbReference type="EMBL" id="VDLU01000002">
    <property type="protein sequence ID" value="TNJ29168.1"/>
    <property type="molecule type" value="Genomic_DNA"/>
</dbReference>
<dbReference type="Pfam" id="PF08392">
    <property type="entry name" value="FAE1_CUT1_RppA"/>
    <property type="match status" value="1"/>
</dbReference>
<dbReference type="InterPro" id="IPR016039">
    <property type="entry name" value="Thiolase-like"/>
</dbReference>
<dbReference type="InterPro" id="IPR013601">
    <property type="entry name" value="FAE1_typ3_polyketide_synth"/>
</dbReference>
<reference evidence="7 8" key="1">
    <citation type="submission" date="2019-05" db="EMBL/GenBank/DDBJ databases">
        <title>The compact genome of Giardia muris reveals important steps in the evolution of intestinal protozoan parasites.</title>
        <authorList>
            <person name="Xu F."/>
            <person name="Jimenez-Gonzalez A."/>
            <person name="Einarsson E."/>
            <person name="Astvaldsson A."/>
            <person name="Peirasmaki D."/>
            <person name="Eckmann L."/>
            <person name="Andersson J.O."/>
            <person name="Svard S.G."/>
            <person name="Jerlstrom-Hultqvist J."/>
        </authorList>
    </citation>
    <scope>NUCLEOTIDE SEQUENCE [LARGE SCALE GENOMIC DNA]</scope>
    <source>
        <strain evidence="7 8">Roberts-Thomson</strain>
    </source>
</reference>
<evidence type="ECO:0000256" key="1">
    <source>
        <dbReference type="ARBA" id="ARBA00005531"/>
    </source>
</evidence>
<dbReference type="AlphaFoldDB" id="A0A4Z1T0D7"/>